<dbReference type="EMBL" id="BARV01021257">
    <property type="protein sequence ID" value="GAI21559.1"/>
    <property type="molecule type" value="Genomic_DNA"/>
</dbReference>
<organism evidence="2">
    <name type="scientific">marine sediment metagenome</name>
    <dbReference type="NCBI Taxonomy" id="412755"/>
    <lineage>
        <taxon>unclassified sequences</taxon>
        <taxon>metagenomes</taxon>
        <taxon>ecological metagenomes</taxon>
    </lineage>
</organism>
<dbReference type="PANTHER" id="PTHR42783">
    <property type="entry name" value="GLUTAMATE SYNTHASE [NADPH] SMALL CHAIN"/>
    <property type="match status" value="1"/>
</dbReference>
<dbReference type="PRINTS" id="PR00419">
    <property type="entry name" value="ADXRDTASE"/>
</dbReference>
<accession>X1NSC7</accession>
<comment type="caution">
    <text evidence="2">The sequence shown here is derived from an EMBL/GenBank/DDBJ whole genome shotgun (WGS) entry which is preliminary data.</text>
</comment>
<proteinExistence type="predicted"/>
<dbReference type="InterPro" id="IPR023753">
    <property type="entry name" value="FAD/NAD-binding_dom"/>
</dbReference>
<sequence>MCAYMLSKNGYQVTILERSSQLGGALRYIPQYRLPANIIDTTLNNLARIAHTDVRFGIEMGDGGKTLDELKDEGYWAIFAATGTHAPRPLTFDGQPVAGADLDGVASGLHFLFEVSQGGVLHQLFRQLFHDKEVIVVGGGNVAFDVARSARRLGGNVSLICLECEDKSVNDGIPADVEEIEGAEEEGIKINYCRGVEEIIGED</sequence>
<evidence type="ECO:0000313" key="2">
    <source>
        <dbReference type="EMBL" id="GAI21559.1"/>
    </source>
</evidence>
<protein>
    <recommendedName>
        <fullName evidence="1">FAD/NAD(P)-binding domain-containing protein</fullName>
    </recommendedName>
</protein>
<dbReference type="SUPFAM" id="SSF51971">
    <property type="entry name" value="Nucleotide-binding domain"/>
    <property type="match status" value="1"/>
</dbReference>
<dbReference type="AlphaFoldDB" id="X1NSC7"/>
<gene>
    <name evidence="2" type="ORF">S06H3_35254</name>
</gene>
<dbReference type="InterPro" id="IPR036188">
    <property type="entry name" value="FAD/NAD-bd_sf"/>
</dbReference>
<dbReference type="PANTHER" id="PTHR42783:SF3">
    <property type="entry name" value="GLUTAMATE SYNTHASE [NADPH] SMALL CHAIN-RELATED"/>
    <property type="match status" value="1"/>
</dbReference>
<dbReference type="GO" id="GO:0016491">
    <property type="term" value="F:oxidoreductase activity"/>
    <property type="evidence" value="ECO:0007669"/>
    <property type="project" value="InterPro"/>
</dbReference>
<dbReference type="Pfam" id="PF07992">
    <property type="entry name" value="Pyr_redox_2"/>
    <property type="match status" value="1"/>
</dbReference>
<dbReference type="Gene3D" id="3.50.50.60">
    <property type="entry name" value="FAD/NAD(P)-binding domain"/>
    <property type="match status" value="2"/>
</dbReference>
<reference evidence="2" key="1">
    <citation type="journal article" date="2014" name="Front. Microbiol.">
        <title>High frequency of phylogenetically diverse reductive dehalogenase-homologous genes in deep subseafloor sedimentary metagenomes.</title>
        <authorList>
            <person name="Kawai M."/>
            <person name="Futagami T."/>
            <person name="Toyoda A."/>
            <person name="Takaki Y."/>
            <person name="Nishi S."/>
            <person name="Hori S."/>
            <person name="Arai W."/>
            <person name="Tsubouchi T."/>
            <person name="Morono Y."/>
            <person name="Uchiyama I."/>
            <person name="Ito T."/>
            <person name="Fujiyama A."/>
            <person name="Inagaki F."/>
            <person name="Takami H."/>
        </authorList>
    </citation>
    <scope>NUCLEOTIDE SEQUENCE</scope>
    <source>
        <strain evidence="2">Expedition CK06-06</strain>
    </source>
</reference>
<evidence type="ECO:0000259" key="1">
    <source>
        <dbReference type="Pfam" id="PF07992"/>
    </source>
</evidence>
<name>X1NSC7_9ZZZZ</name>
<feature type="non-terminal residue" evidence="2">
    <location>
        <position position="203"/>
    </location>
</feature>
<feature type="domain" description="FAD/NAD(P)-binding" evidence="1">
    <location>
        <begin position="49"/>
        <end position="203"/>
    </location>
</feature>